<dbReference type="Proteomes" id="UP000032232">
    <property type="component" value="Unassembled WGS sequence"/>
</dbReference>
<evidence type="ECO:0000313" key="3">
    <source>
        <dbReference type="Proteomes" id="UP000032232"/>
    </source>
</evidence>
<evidence type="ECO:0000313" key="2">
    <source>
        <dbReference type="EMBL" id="KIT14805.1"/>
    </source>
</evidence>
<dbReference type="AlphaFoldDB" id="A0A0D1EG48"/>
<feature type="transmembrane region" description="Helical" evidence="1">
    <location>
        <begin position="76"/>
        <end position="96"/>
    </location>
</feature>
<proteinExistence type="predicted"/>
<feature type="transmembrane region" description="Helical" evidence="1">
    <location>
        <begin position="36"/>
        <end position="56"/>
    </location>
</feature>
<keyword evidence="3" id="KW-1185">Reference proteome</keyword>
<dbReference type="EMBL" id="JYFE01000060">
    <property type="protein sequence ID" value="KIT14805.1"/>
    <property type="molecule type" value="Genomic_DNA"/>
</dbReference>
<protein>
    <submittedName>
        <fullName evidence="2">Uncharacterized protein</fullName>
    </submittedName>
</protein>
<organism evidence="2 3">
    <name type="scientific">Jannaschia aquimarina</name>
    <dbReference type="NCBI Taxonomy" id="935700"/>
    <lineage>
        <taxon>Bacteria</taxon>
        <taxon>Pseudomonadati</taxon>
        <taxon>Pseudomonadota</taxon>
        <taxon>Alphaproteobacteria</taxon>
        <taxon>Rhodobacterales</taxon>
        <taxon>Roseobacteraceae</taxon>
        <taxon>Jannaschia</taxon>
    </lineage>
</organism>
<name>A0A0D1EG48_9RHOB</name>
<dbReference type="PATRIC" id="fig|935700.4.peg.3234"/>
<gene>
    <name evidence="2" type="ORF">jaqu_31300</name>
</gene>
<dbReference type="RefSeq" id="WP_043919912.1">
    <property type="nucleotide sequence ID" value="NZ_FZPF01000001.1"/>
</dbReference>
<accession>A0A0D1EG48</accession>
<reference evidence="2 3" key="1">
    <citation type="submission" date="2015-02" db="EMBL/GenBank/DDBJ databases">
        <title>Genome Sequence of Jannaschia aquimarina DSM28248, a member of the Roseobacter clade.</title>
        <authorList>
            <person name="Voget S."/>
            <person name="Daniel R."/>
        </authorList>
    </citation>
    <scope>NUCLEOTIDE SEQUENCE [LARGE SCALE GENOMIC DNA]</scope>
    <source>
        <strain evidence="2 3">GSW-M26</strain>
    </source>
</reference>
<sequence>MKGFLISTPRERLIAVALAVAGYVWAAFCFDALGGLEGYGGVDLFLVFAPGLAMSLKPVRPLVNGTFARGSRWDVARFWAGWTLFGHFAAMIWAVLDDWVLAGLPPLLWSGAEGA</sequence>
<keyword evidence="1" id="KW-0812">Transmembrane</keyword>
<keyword evidence="1" id="KW-0472">Membrane</keyword>
<comment type="caution">
    <text evidence="2">The sequence shown here is derived from an EMBL/GenBank/DDBJ whole genome shotgun (WGS) entry which is preliminary data.</text>
</comment>
<dbReference type="STRING" id="935700.jaqu_31300"/>
<keyword evidence="1" id="KW-1133">Transmembrane helix</keyword>
<evidence type="ECO:0000256" key="1">
    <source>
        <dbReference type="SAM" id="Phobius"/>
    </source>
</evidence>